<dbReference type="OrthoDB" id="1228534at2"/>
<evidence type="ECO:0000259" key="1">
    <source>
        <dbReference type="Pfam" id="PF12684"/>
    </source>
</evidence>
<dbReference type="AlphaFoldDB" id="A0A0X3AS32"/>
<accession>A0A0X3AS32</accession>
<proteinExistence type="predicted"/>
<evidence type="ECO:0000313" key="3">
    <source>
        <dbReference type="Proteomes" id="UP000182761"/>
    </source>
</evidence>
<protein>
    <recommendedName>
        <fullName evidence="1">Putative exodeoxyribonuclease 8 PDDEXK-like domain-containing protein</fullName>
    </recommendedName>
</protein>
<dbReference type="STRING" id="1586267.GCA_001418685_02059"/>
<dbReference type="InterPro" id="IPR024432">
    <property type="entry name" value="Put_RecE_PDDEXK-like_dom"/>
</dbReference>
<dbReference type="EMBL" id="FCOR01000020">
    <property type="protein sequence ID" value="CVK17196.1"/>
    <property type="molecule type" value="Genomic_DNA"/>
</dbReference>
<gene>
    <name evidence="2" type="ORF">Ga0061079_12011</name>
</gene>
<reference evidence="2 3" key="1">
    <citation type="submission" date="2016-01" db="EMBL/GenBank/DDBJ databases">
        <authorList>
            <person name="McClelland M."/>
            <person name="Jain A."/>
            <person name="Saraogi P."/>
            <person name="Mendelson R."/>
            <person name="Westerman R."/>
            <person name="SanMiguel P."/>
            <person name="Csonka L."/>
        </authorList>
    </citation>
    <scope>NUCLEOTIDE SEQUENCE [LARGE SCALE GENOMIC DNA]</scope>
    <source>
        <strain evidence="2 3">R-53146</strain>
    </source>
</reference>
<keyword evidence="3" id="KW-1185">Reference proteome</keyword>
<dbReference type="RefSeq" id="WP_055426357.1">
    <property type="nucleotide sequence ID" value="NZ_FCOR01000020.1"/>
</dbReference>
<organism evidence="2 3">
    <name type="scientific">Apibacter mensalis</name>
    <dbReference type="NCBI Taxonomy" id="1586267"/>
    <lineage>
        <taxon>Bacteria</taxon>
        <taxon>Pseudomonadati</taxon>
        <taxon>Bacteroidota</taxon>
        <taxon>Flavobacteriia</taxon>
        <taxon>Flavobacteriales</taxon>
        <taxon>Weeksellaceae</taxon>
        <taxon>Apibacter</taxon>
    </lineage>
</organism>
<feature type="domain" description="Putative exodeoxyribonuclease 8 PDDEXK-like" evidence="1">
    <location>
        <begin position="51"/>
        <end position="311"/>
    </location>
</feature>
<sequence>MSVSGELAAQYSEQYYLENQQEYLMSTQQQMTEKDILIEELKNKQKTLSYSSLKHLDSPINFMNYYLSPKKTNEGMTMGSVIDTLITTPELFNKNYSVLEDVPTTELQVNFCNAVIEKIKGKEIDKNSPDFEALLDETFKVFYKRGSRESLNHLIPYIDSICENKKGISDECYQKCKDISENLLSQDEILAELEQVEEFQKTIEFEHKGWKIKGILDAFQPKVFYDFKYTSDSTPDKFEYDMRKYNYDLQFGVYSLGLIILGLSLNPKFKFITYDDKFNYSIIEVDEGYLDYAMRKVDFKINCLNKMIEENAFNKSYNFFRSKTKFYKPKWIEGFDNEIFKDR</sequence>
<dbReference type="Proteomes" id="UP000182761">
    <property type="component" value="Unassembled WGS sequence"/>
</dbReference>
<name>A0A0X3AS32_9FLAO</name>
<evidence type="ECO:0000313" key="2">
    <source>
        <dbReference type="EMBL" id="CVK17196.1"/>
    </source>
</evidence>
<dbReference type="Pfam" id="PF12684">
    <property type="entry name" value="DUF3799"/>
    <property type="match status" value="1"/>
</dbReference>
<dbReference type="Gene3D" id="3.90.320.10">
    <property type="match status" value="1"/>
</dbReference>
<dbReference type="InterPro" id="IPR011604">
    <property type="entry name" value="PDDEXK-like_dom_sf"/>
</dbReference>